<dbReference type="Pfam" id="PF05916">
    <property type="entry name" value="Sld5"/>
    <property type="match status" value="1"/>
</dbReference>
<keyword evidence="3" id="KW-1185">Reference proteome</keyword>
<dbReference type="InterPro" id="IPR021151">
    <property type="entry name" value="GINS_A"/>
</dbReference>
<name>A8AC22_IGNH4</name>
<protein>
    <recommendedName>
        <fullName evidence="1">GINS subunit domain-containing protein</fullName>
    </recommendedName>
</protein>
<dbReference type="EMBL" id="CP000816">
    <property type="protein sequence ID" value="ABU82474.1"/>
    <property type="molecule type" value="Genomic_DNA"/>
</dbReference>
<feature type="domain" description="GINS subunit" evidence="1">
    <location>
        <begin position="78"/>
        <end position="185"/>
    </location>
</feature>
<organism evidence="2 3">
    <name type="scientific">Ignicoccus hospitalis (strain KIN4/I / DSM 18386 / JCM 14125)</name>
    <dbReference type="NCBI Taxonomy" id="453591"/>
    <lineage>
        <taxon>Archaea</taxon>
        <taxon>Thermoproteota</taxon>
        <taxon>Thermoprotei</taxon>
        <taxon>Desulfurococcales</taxon>
        <taxon>Desulfurococcaceae</taxon>
        <taxon>Ignicoccus</taxon>
    </lineage>
</organism>
<evidence type="ECO:0000313" key="2">
    <source>
        <dbReference type="EMBL" id="ABU82474.1"/>
    </source>
</evidence>
<reference evidence="2 3" key="1">
    <citation type="journal article" date="2008" name="Genome Biol.">
        <title>A genomic analysis of the archaeal system Ignicoccus hospitalis-Nanoarchaeum equitans.</title>
        <authorList>
            <person name="Podar M."/>
            <person name="Anderson I."/>
            <person name="Makarova K.S."/>
            <person name="Elkins J.G."/>
            <person name="Ivanova N."/>
            <person name="Wall M.A."/>
            <person name="Lykidis A."/>
            <person name="Mavromatis K."/>
            <person name="Sun H."/>
            <person name="Hudson M.E."/>
            <person name="Chen W."/>
            <person name="Deciu C."/>
            <person name="Hutchison D."/>
            <person name="Eads J.R."/>
            <person name="Anderson A."/>
            <person name="Fernandes F."/>
            <person name="Szeto E."/>
            <person name="Lapidus A."/>
            <person name="Kyrpides N.C."/>
            <person name="Saier M.H.Jr."/>
            <person name="Richardson P.M."/>
            <person name="Rachel R."/>
            <person name="Huber H."/>
            <person name="Eisen J.A."/>
            <person name="Koonin E.V."/>
            <person name="Keller M."/>
            <person name="Stetter K.O."/>
        </authorList>
    </citation>
    <scope>NUCLEOTIDE SEQUENCE [LARGE SCALE GENOMIC DNA]</scope>
    <source>
        <strain evidence="3">KIN4/I / DSM 18386 / JCM 14125</strain>
    </source>
</reference>
<evidence type="ECO:0000313" key="3">
    <source>
        <dbReference type="Proteomes" id="UP000000262"/>
    </source>
</evidence>
<evidence type="ECO:0000259" key="1">
    <source>
        <dbReference type="Pfam" id="PF05916"/>
    </source>
</evidence>
<dbReference type="CDD" id="cd11714">
    <property type="entry name" value="GINS_A_archaea"/>
    <property type="match status" value="1"/>
</dbReference>
<dbReference type="Gene3D" id="1.20.58.2050">
    <property type="match status" value="1"/>
</dbReference>
<accession>A8AC22</accession>
<dbReference type="KEGG" id="iho:Igni_1298"/>
<dbReference type="HOGENOM" id="CLU_117967_0_0_2"/>
<dbReference type="InterPro" id="IPR038437">
    <property type="entry name" value="GINS_Psf3_sf"/>
</dbReference>
<sequence length="190" mass="22200">MKLTVALRLERNLYLEERVKVILLKEVSDLFDGETFLKLGKGMEVELPRWLAKKLVDMNYAKYVKEKGVDETLKEVAKFRFLESKKDDPLPTQLPQDFFKRVREVVDKYKNPVFEGKDVEELAQKLLKVTKIKAQLEELIDLRLMKIISKIINEGEVPVSLRERLTPEEQVIADELEGDISQWKRVVIGE</sequence>
<dbReference type="Proteomes" id="UP000000262">
    <property type="component" value="Chromosome"/>
</dbReference>
<gene>
    <name evidence="2" type="ordered locus">Igni_1298</name>
</gene>
<dbReference type="STRING" id="453591.Igni_1298"/>
<proteinExistence type="predicted"/>
<dbReference type="eggNOG" id="arCOG00552">
    <property type="taxonomic scope" value="Archaea"/>
</dbReference>
<dbReference type="AlphaFoldDB" id="A8AC22"/>